<protein>
    <recommendedName>
        <fullName evidence="4">Peptidase inhibitor family I36</fullName>
    </recommendedName>
</protein>
<accession>A0ABW3QSI9</accession>
<evidence type="ECO:0000256" key="1">
    <source>
        <dbReference type="SAM" id="SignalP"/>
    </source>
</evidence>
<dbReference type="Proteomes" id="UP001597168">
    <property type="component" value="Unassembled WGS sequence"/>
</dbReference>
<dbReference type="EMBL" id="JBHTLK010000042">
    <property type="protein sequence ID" value="MFD1147664.1"/>
    <property type="molecule type" value="Genomic_DNA"/>
</dbReference>
<dbReference type="RefSeq" id="WP_380722985.1">
    <property type="nucleotide sequence ID" value="NZ_JBHTLK010000042.1"/>
</dbReference>
<keyword evidence="3" id="KW-1185">Reference proteome</keyword>
<gene>
    <name evidence="2" type="ORF">ACFQ3T_11050</name>
</gene>
<proteinExistence type="predicted"/>
<evidence type="ECO:0000313" key="3">
    <source>
        <dbReference type="Proteomes" id="UP001597168"/>
    </source>
</evidence>
<reference evidence="3" key="1">
    <citation type="journal article" date="2019" name="Int. J. Syst. Evol. Microbiol.">
        <title>The Global Catalogue of Microorganisms (GCM) 10K type strain sequencing project: providing services to taxonomists for standard genome sequencing and annotation.</title>
        <authorList>
            <consortium name="The Broad Institute Genomics Platform"/>
            <consortium name="The Broad Institute Genome Sequencing Center for Infectious Disease"/>
            <person name="Wu L."/>
            <person name="Ma J."/>
        </authorList>
    </citation>
    <scope>NUCLEOTIDE SEQUENCE [LARGE SCALE GENOMIC DNA]</scope>
    <source>
        <strain evidence="3">CCUG 60214</strain>
    </source>
</reference>
<sequence>MTSTLRRSTTAVLIAVATLLSLLTITTPAVAAGGPYCGDGGYTKRWLWEKPGGNNIGQACYWDSGNRLNVDDQEKDDHSLVLQLRNPDNGRAWDYWNFGGAEGSGYTTSVTQFADNVIVEGRLCLGEWSQTNPRILYGTCRAWSNVRL</sequence>
<comment type="caution">
    <text evidence="2">The sequence shown here is derived from an EMBL/GenBank/DDBJ whole genome shotgun (WGS) entry which is preliminary data.</text>
</comment>
<organism evidence="2 3">
    <name type="scientific">Saccharothrix hoggarensis</name>
    <dbReference type="NCBI Taxonomy" id="913853"/>
    <lineage>
        <taxon>Bacteria</taxon>
        <taxon>Bacillati</taxon>
        <taxon>Actinomycetota</taxon>
        <taxon>Actinomycetes</taxon>
        <taxon>Pseudonocardiales</taxon>
        <taxon>Pseudonocardiaceae</taxon>
        <taxon>Saccharothrix</taxon>
    </lineage>
</organism>
<name>A0ABW3QSI9_9PSEU</name>
<feature type="chain" id="PRO_5045654512" description="Peptidase inhibitor family I36" evidence="1">
    <location>
        <begin position="32"/>
        <end position="148"/>
    </location>
</feature>
<evidence type="ECO:0008006" key="4">
    <source>
        <dbReference type="Google" id="ProtNLM"/>
    </source>
</evidence>
<evidence type="ECO:0000313" key="2">
    <source>
        <dbReference type="EMBL" id="MFD1147664.1"/>
    </source>
</evidence>
<keyword evidence="1" id="KW-0732">Signal</keyword>
<feature type="signal peptide" evidence="1">
    <location>
        <begin position="1"/>
        <end position="31"/>
    </location>
</feature>